<name>A0A226WTP3_CABSO</name>
<reference evidence="2" key="1">
    <citation type="submission" date="2017-01" db="EMBL/GenBank/DDBJ databases">
        <title>Genome Analysis of Deinococcus marmoris KOPRI26562.</title>
        <authorList>
            <person name="Kim J.H."/>
            <person name="Oh H.-M."/>
        </authorList>
    </citation>
    <scope>NUCLEOTIDE SEQUENCE [LARGE SCALE GENOMIC DNA]</scope>
    <source>
        <strain evidence="2">PAMC 26633</strain>
    </source>
</reference>
<dbReference type="EMBL" id="MTHB01000229">
    <property type="protein sequence ID" value="OXC74180.1"/>
    <property type="molecule type" value="Genomic_DNA"/>
</dbReference>
<evidence type="ECO:0000313" key="2">
    <source>
        <dbReference type="Proteomes" id="UP000214720"/>
    </source>
</evidence>
<dbReference type="AlphaFoldDB" id="A0A226WTP3"/>
<accession>A0A226WTP3</accession>
<organism evidence="1 2">
    <name type="scientific">Caballeronia sordidicola</name>
    <name type="common">Burkholderia sordidicola</name>
    <dbReference type="NCBI Taxonomy" id="196367"/>
    <lineage>
        <taxon>Bacteria</taxon>
        <taxon>Pseudomonadati</taxon>
        <taxon>Pseudomonadota</taxon>
        <taxon>Betaproteobacteria</taxon>
        <taxon>Burkholderiales</taxon>
        <taxon>Burkholderiaceae</taxon>
        <taxon>Caballeronia</taxon>
    </lineage>
</organism>
<evidence type="ECO:0000313" key="1">
    <source>
        <dbReference type="EMBL" id="OXC74180.1"/>
    </source>
</evidence>
<gene>
    <name evidence="1" type="ORF">BSU04_33195</name>
</gene>
<dbReference type="Proteomes" id="UP000214720">
    <property type="component" value="Unassembled WGS sequence"/>
</dbReference>
<proteinExistence type="predicted"/>
<protein>
    <submittedName>
        <fullName evidence="1">Uncharacterized protein</fullName>
    </submittedName>
</protein>
<comment type="caution">
    <text evidence="1">The sequence shown here is derived from an EMBL/GenBank/DDBJ whole genome shotgun (WGS) entry which is preliminary data.</text>
</comment>
<sequence length="38" mass="4631">MVSESPDLHFEMQVENFLFRQQSSVLRARPSWFQSIRF</sequence>